<dbReference type="Pfam" id="PF01786">
    <property type="entry name" value="AOX"/>
    <property type="match status" value="1"/>
</dbReference>
<name>A0AAD6PB23_9ROSI</name>
<dbReference type="InterPro" id="IPR002680">
    <property type="entry name" value="AOX"/>
</dbReference>
<dbReference type="EC" id="1.10.3.11" evidence="13"/>
<dbReference type="AlphaFoldDB" id="A0AAD6PB23"/>
<keyword evidence="7 13" id="KW-0479">Metal-binding</keyword>
<dbReference type="GO" id="GO:0016020">
    <property type="term" value="C:membrane"/>
    <property type="evidence" value="ECO:0007669"/>
    <property type="project" value="UniProtKB-SubCell"/>
</dbReference>
<evidence type="ECO:0000256" key="10">
    <source>
        <dbReference type="ARBA" id="ARBA00023002"/>
    </source>
</evidence>
<dbReference type="GO" id="GO:0046872">
    <property type="term" value="F:metal ion binding"/>
    <property type="evidence" value="ECO:0007669"/>
    <property type="project" value="UniProtKB-UniRule"/>
</dbReference>
<reference evidence="14 15" key="1">
    <citation type="journal article" date="2023" name="Int. J. Mol. Sci.">
        <title>De Novo Assembly and Annotation of 11 Diverse Shrub Willow (Salix) Genomes Reveals Novel Gene Organization in Sex-Linked Regions.</title>
        <authorList>
            <person name="Hyden B."/>
            <person name="Feng K."/>
            <person name="Yates T.B."/>
            <person name="Jawdy S."/>
            <person name="Cereghino C."/>
            <person name="Smart L.B."/>
            <person name="Muchero W."/>
        </authorList>
    </citation>
    <scope>NUCLEOTIDE SEQUENCE [LARGE SCALE GENOMIC DNA]</scope>
    <source>
        <tissue evidence="14">Shoot tip</tissue>
    </source>
</reference>
<sequence length="197" mass="22867">MVENKRTEEIEGISLDISKLSRQIHLKPDAFAMMDGLRFLKFYFSHFSEDNKDKMLLPCTGLQYLSNKLIYLHWDGFPSKSLPQTFCAEHLVELNLSRSKVEKLWTGVQRRHMCHAVLLETVAAVPGVVGGMLLHCKSLRRFEQSGGIEIAYFLSRVASSMHIFWHCSKVCRKDIILWLETRHGRYDYGNVMRIMKS</sequence>
<keyword evidence="5 13" id="KW-0679">Respiratory chain</keyword>
<keyword evidence="12 13" id="KW-0472">Membrane</keyword>
<evidence type="ECO:0000313" key="15">
    <source>
        <dbReference type="Proteomes" id="UP001162972"/>
    </source>
</evidence>
<evidence type="ECO:0000256" key="2">
    <source>
        <dbReference type="ARBA" id="ARBA00004370"/>
    </source>
</evidence>
<dbReference type="GO" id="GO:0009916">
    <property type="term" value="F:alternative oxidase activity"/>
    <property type="evidence" value="ECO:0007669"/>
    <property type="project" value="UniProtKB-UniRule"/>
</dbReference>
<evidence type="ECO:0000256" key="11">
    <source>
        <dbReference type="ARBA" id="ARBA00023004"/>
    </source>
</evidence>
<accession>A0AAD6PB23</accession>
<comment type="caution">
    <text evidence="14">The sequence shown here is derived from an EMBL/GenBank/DDBJ whole genome shotgun (WGS) entry which is preliminary data.</text>
</comment>
<dbReference type="EMBL" id="JAPFFJ010000007">
    <property type="protein sequence ID" value="KAJ6422008.1"/>
    <property type="molecule type" value="Genomic_DNA"/>
</dbReference>
<evidence type="ECO:0000256" key="5">
    <source>
        <dbReference type="ARBA" id="ARBA00022660"/>
    </source>
</evidence>
<keyword evidence="8 13" id="KW-0249">Electron transport</keyword>
<comment type="cofactor">
    <cofactor evidence="13">
        <name>Fe cation</name>
        <dbReference type="ChEBI" id="CHEBI:24875"/>
    </cofactor>
    <text evidence="13">Binds 2 iron ions per subunit.</text>
</comment>
<evidence type="ECO:0000256" key="13">
    <source>
        <dbReference type="RuleBase" id="RU003779"/>
    </source>
</evidence>
<dbReference type="GO" id="GO:0006952">
    <property type="term" value="P:defense response"/>
    <property type="evidence" value="ECO:0007669"/>
    <property type="project" value="InterPro"/>
</dbReference>
<keyword evidence="11 13" id="KW-0408">Iron</keyword>
<evidence type="ECO:0000313" key="14">
    <source>
        <dbReference type="EMBL" id="KAJ6422008.1"/>
    </source>
</evidence>
<evidence type="ECO:0000256" key="12">
    <source>
        <dbReference type="ARBA" id="ARBA00023136"/>
    </source>
</evidence>
<gene>
    <name evidence="14" type="ORF">OIU84_027026</name>
</gene>
<comment type="subcellular location">
    <subcellularLocation>
        <location evidence="2">Membrane</location>
    </subcellularLocation>
</comment>
<comment type="catalytic activity">
    <reaction evidence="1 13">
        <text>2 a ubiquinol + O2 = 2 a ubiquinone + 2 H2O</text>
        <dbReference type="Rhea" id="RHEA:30255"/>
        <dbReference type="Rhea" id="RHEA-COMP:9565"/>
        <dbReference type="Rhea" id="RHEA-COMP:9566"/>
        <dbReference type="ChEBI" id="CHEBI:15377"/>
        <dbReference type="ChEBI" id="CHEBI:15379"/>
        <dbReference type="ChEBI" id="CHEBI:16389"/>
        <dbReference type="ChEBI" id="CHEBI:17976"/>
        <dbReference type="EC" id="1.10.3.11"/>
    </reaction>
</comment>
<keyword evidence="10 13" id="KW-0560">Oxidoreductase</keyword>
<proteinExistence type="inferred from homology"/>
<dbReference type="GO" id="GO:0106292">
    <property type="term" value="F:superoxide-generating NADPH oxidase activity"/>
    <property type="evidence" value="ECO:0007669"/>
    <property type="project" value="UniProtKB-ARBA"/>
</dbReference>
<keyword evidence="9" id="KW-1133">Transmembrane helix</keyword>
<evidence type="ECO:0000256" key="1">
    <source>
        <dbReference type="ARBA" id="ARBA00001192"/>
    </source>
</evidence>
<keyword evidence="6 13" id="KW-0812">Transmembrane</keyword>
<protein>
    <recommendedName>
        <fullName evidence="13">Ubiquinol oxidase</fullName>
        <ecNumber evidence="13">1.10.3.11</ecNumber>
    </recommendedName>
</protein>
<comment type="similarity">
    <text evidence="3 13">Belongs to the alternative oxidase family.</text>
</comment>
<dbReference type="InterPro" id="IPR038659">
    <property type="entry name" value="AOX_sf"/>
</dbReference>
<keyword evidence="15" id="KW-1185">Reference proteome</keyword>
<evidence type="ECO:0000256" key="8">
    <source>
        <dbReference type="ARBA" id="ARBA00022982"/>
    </source>
</evidence>
<evidence type="ECO:0000256" key="9">
    <source>
        <dbReference type="ARBA" id="ARBA00022989"/>
    </source>
</evidence>
<evidence type="ECO:0000256" key="4">
    <source>
        <dbReference type="ARBA" id="ARBA00022448"/>
    </source>
</evidence>
<dbReference type="Gene3D" id="1.20.1260.140">
    <property type="entry name" value="Alternative oxidase"/>
    <property type="match status" value="1"/>
</dbReference>
<dbReference type="GO" id="GO:0098803">
    <property type="term" value="C:respiratory chain complex"/>
    <property type="evidence" value="ECO:0007669"/>
    <property type="project" value="UniProtKB-UniRule"/>
</dbReference>
<dbReference type="Proteomes" id="UP001162972">
    <property type="component" value="Chromosome 19"/>
</dbReference>
<evidence type="ECO:0000256" key="7">
    <source>
        <dbReference type="ARBA" id="ARBA00022723"/>
    </source>
</evidence>
<dbReference type="PANTHER" id="PTHR11017:SF479">
    <property type="entry name" value="DISEASE RESISTANCE PROTEIN (TIR-NBS-LRR CLASS) FAMILY"/>
    <property type="match status" value="1"/>
</dbReference>
<dbReference type="PANTHER" id="PTHR11017">
    <property type="entry name" value="LEUCINE-RICH REPEAT-CONTAINING PROTEIN"/>
    <property type="match status" value="1"/>
</dbReference>
<evidence type="ECO:0000256" key="3">
    <source>
        <dbReference type="ARBA" id="ARBA00008388"/>
    </source>
</evidence>
<organism evidence="14 15">
    <name type="scientific">Salix udensis</name>
    <dbReference type="NCBI Taxonomy" id="889485"/>
    <lineage>
        <taxon>Eukaryota</taxon>
        <taxon>Viridiplantae</taxon>
        <taxon>Streptophyta</taxon>
        <taxon>Embryophyta</taxon>
        <taxon>Tracheophyta</taxon>
        <taxon>Spermatophyta</taxon>
        <taxon>Magnoliopsida</taxon>
        <taxon>eudicotyledons</taxon>
        <taxon>Gunneridae</taxon>
        <taxon>Pentapetalae</taxon>
        <taxon>rosids</taxon>
        <taxon>fabids</taxon>
        <taxon>Malpighiales</taxon>
        <taxon>Salicaceae</taxon>
        <taxon>Saliceae</taxon>
        <taxon>Salix</taxon>
    </lineage>
</organism>
<keyword evidence="4" id="KW-0813">Transport</keyword>
<dbReference type="InterPro" id="IPR044974">
    <property type="entry name" value="Disease_R_plants"/>
</dbReference>
<dbReference type="GO" id="GO:0102721">
    <property type="term" value="F:ubiquinol:oxygen oxidoreductase activity"/>
    <property type="evidence" value="ECO:0007669"/>
    <property type="project" value="UniProtKB-EC"/>
</dbReference>
<evidence type="ECO:0000256" key="6">
    <source>
        <dbReference type="ARBA" id="ARBA00022692"/>
    </source>
</evidence>